<dbReference type="SUPFAM" id="SSF47413">
    <property type="entry name" value="lambda repressor-like DNA-binding domains"/>
    <property type="match status" value="1"/>
</dbReference>
<dbReference type="EMBL" id="SHNP01000007">
    <property type="protein sequence ID" value="MCX2975402.1"/>
    <property type="molecule type" value="Genomic_DNA"/>
</dbReference>
<sequence>METIGEIARIIRTAREAKGLSQRALAKIAGVPQSHISKIENAGVDLRVSSLTQIARALDLELALVPRKAVPAVKSILRSAQPDLPSLTSLALSDDLAKLEKTADKIAEKLGSVKEAAQLQSRVHDLTRFSMPESFLSNIRELQKELDRVNRQPDLKRLIESLNSVQALRNAIAHSPAEEVRRVSRSAYSLEDDNG</sequence>
<dbReference type="Proteomes" id="UP001143307">
    <property type="component" value="Unassembled WGS sequence"/>
</dbReference>
<evidence type="ECO:0000259" key="1">
    <source>
        <dbReference type="PROSITE" id="PS50943"/>
    </source>
</evidence>
<evidence type="ECO:0000313" key="3">
    <source>
        <dbReference type="Proteomes" id="UP001143307"/>
    </source>
</evidence>
<comment type="caution">
    <text evidence="2">The sequence shown here is derived from an EMBL/GenBank/DDBJ whole genome shotgun (WGS) entry which is preliminary data.</text>
</comment>
<dbReference type="InterPro" id="IPR001387">
    <property type="entry name" value="Cro/C1-type_HTH"/>
</dbReference>
<dbReference type="CDD" id="cd00093">
    <property type="entry name" value="HTH_XRE"/>
    <property type="match status" value="1"/>
</dbReference>
<keyword evidence="3" id="KW-1185">Reference proteome</keyword>
<gene>
    <name evidence="2" type="ORF">EYC87_17615</name>
</gene>
<protein>
    <submittedName>
        <fullName evidence="2">XRE family transcriptional regulator</fullName>
    </submittedName>
</protein>
<proteinExistence type="predicted"/>
<dbReference type="Pfam" id="PF01381">
    <property type="entry name" value="HTH_3"/>
    <property type="match status" value="1"/>
</dbReference>
<reference evidence="2" key="1">
    <citation type="submission" date="2019-02" db="EMBL/GenBank/DDBJ databases">
        <authorList>
            <person name="Li S.-H."/>
        </authorList>
    </citation>
    <scope>NUCLEOTIDE SEQUENCE</scope>
    <source>
        <strain evidence="2">IMCC8485</strain>
    </source>
</reference>
<feature type="domain" description="HTH cro/C1-type" evidence="1">
    <location>
        <begin position="11"/>
        <end position="65"/>
    </location>
</feature>
<evidence type="ECO:0000313" key="2">
    <source>
        <dbReference type="EMBL" id="MCX2975402.1"/>
    </source>
</evidence>
<organism evidence="2 3">
    <name type="scientific">Candidatus Seongchinamella marina</name>
    <dbReference type="NCBI Taxonomy" id="2518990"/>
    <lineage>
        <taxon>Bacteria</taxon>
        <taxon>Pseudomonadati</taxon>
        <taxon>Pseudomonadota</taxon>
        <taxon>Gammaproteobacteria</taxon>
        <taxon>Cellvibrionales</taxon>
        <taxon>Halieaceae</taxon>
        <taxon>Seongchinamella</taxon>
    </lineage>
</organism>
<name>A0ABT3SZH1_9GAMM</name>
<accession>A0ABT3SZH1</accession>
<dbReference type="PROSITE" id="PS50943">
    <property type="entry name" value="HTH_CROC1"/>
    <property type="match status" value="1"/>
</dbReference>
<dbReference type="SMART" id="SM00530">
    <property type="entry name" value="HTH_XRE"/>
    <property type="match status" value="1"/>
</dbReference>
<dbReference type="RefSeq" id="WP_279254041.1">
    <property type="nucleotide sequence ID" value="NZ_SHNP01000007.1"/>
</dbReference>
<dbReference type="InterPro" id="IPR010982">
    <property type="entry name" value="Lambda_DNA-bd_dom_sf"/>
</dbReference>
<dbReference type="Gene3D" id="1.10.260.40">
    <property type="entry name" value="lambda repressor-like DNA-binding domains"/>
    <property type="match status" value="1"/>
</dbReference>